<keyword evidence="2 5" id="KW-0812">Transmembrane</keyword>
<evidence type="ECO:0000256" key="3">
    <source>
        <dbReference type="ARBA" id="ARBA00022989"/>
    </source>
</evidence>
<evidence type="ECO:0000256" key="4">
    <source>
        <dbReference type="ARBA" id="ARBA00023136"/>
    </source>
</evidence>
<dbReference type="PATRIC" id="fig|656366.3.peg.1505"/>
<sequence>MLEWINDFGWIIWLTVFLLLAVAEMLTLNLYFILMSVGALASLVAFLFGAPLWLQIVIFCVVALATTVLIRPLALAHLRRGPADQLSNVDRLIGHHAVVLEPVSTNSGLVKIGGDVWTARIRDGKEIPMGAEVEVAAIDGATAIISFPTVHKATGTAAIIG</sequence>
<dbReference type="KEGG" id="aaq:AOC05_07045"/>
<evidence type="ECO:0000259" key="6">
    <source>
        <dbReference type="Pfam" id="PF01957"/>
    </source>
</evidence>
<dbReference type="InterPro" id="IPR052165">
    <property type="entry name" value="Membrane_assoc_protease"/>
</dbReference>
<keyword evidence="8" id="KW-1185">Reference proteome</keyword>
<dbReference type="PANTHER" id="PTHR33507:SF3">
    <property type="entry name" value="INNER MEMBRANE PROTEIN YBBJ"/>
    <property type="match status" value="1"/>
</dbReference>
<gene>
    <name evidence="7" type="ORF">AOC05_07045</name>
</gene>
<organism evidence="7 8">
    <name type="scientific">Arthrobacter alpinus</name>
    <dbReference type="NCBI Taxonomy" id="656366"/>
    <lineage>
        <taxon>Bacteria</taxon>
        <taxon>Bacillati</taxon>
        <taxon>Actinomycetota</taxon>
        <taxon>Actinomycetes</taxon>
        <taxon>Micrococcales</taxon>
        <taxon>Micrococcaceae</taxon>
        <taxon>Arthrobacter</taxon>
    </lineage>
</organism>
<keyword evidence="4 5" id="KW-0472">Membrane</keyword>
<protein>
    <recommendedName>
        <fullName evidence="6">NfeD-like C-terminal domain-containing protein</fullName>
    </recommendedName>
</protein>
<keyword evidence="3 5" id="KW-1133">Transmembrane helix</keyword>
<dbReference type="PANTHER" id="PTHR33507">
    <property type="entry name" value="INNER MEMBRANE PROTEIN YBBJ"/>
    <property type="match status" value="1"/>
</dbReference>
<dbReference type="Gene3D" id="2.40.50.140">
    <property type="entry name" value="Nucleic acid-binding proteins"/>
    <property type="match status" value="1"/>
</dbReference>
<dbReference type="InterPro" id="IPR002810">
    <property type="entry name" value="NfeD-like_C"/>
</dbReference>
<reference evidence="8" key="1">
    <citation type="submission" date="2015-09" db="EMBL/GenBank/DDBJ databases">
        <title>Complete genome of Arthrobacter alpinus strain R3.8.</title>
        <authorList>
            <person name="See-Too W.S."/>
            <person name="Chan K.G."/>
        </authorList>
    </citation>
    <scope>NUCLEOTIDE SEQUENCE [LARGE SCALE GENOMIC DNA]</scope>
    <source>
        <strain evidence="8">R3.8</strain>
    </source>
</reference>
<dbReference type="SUPFAM" id="SSF141322">
    <property type="entry name" value="NfeD domain-like"/>
    <property type="match status" value="1"/>
</dbReference>
<accession>A0A0M4RNE8</accession>
<dbReference type="AlphaFoldDB" id="A0A0M4RNE8"/>
<evidence type="ECO:0000313" key="7">
    <source>
        <dbReference type="EMBL" id="ALE92146.1"/>
    </source>
</evidence>
<dbReference type="RefSeq" id="WP_062006625.1">
    <property type="nucleotide sequence ID" value="NZ_CP012677.1"/>
</dbReference>
<dbReference type="Pfam" id="PF01957">
    <property type="entry name" value="NfeD"/>
    <property type="match status" value="1"/>
</dbReference>
<dbReference type="GO" id="GO:0005886">
    <property type="term" value="C:plasma membrane"/>
    <property type="evidence" value="ECO:0007669"/>
    <property type="project" value="TreeGrafter"/>
</dbReference>
<dbReference type="OrthoDB" id="3174252at2"/>
<feature type="transmembrane region" description="Helical" evidence="5">
    <location>
        <begin position="12"/>
        <end position="34"/>
    </location>
</feature>
<feature type="transmembrane region" description="Helical" evidence="5">
    <location>
        <begin position="40"/>
        <end position="70"/>
    </location>
</feature>
<evidence type="ECO:0000256" key="5">
    <source>
        <dbReference type="SAM" id="Phobius"/>
    </source>
</evidence>
<comment type="subcellular location">
    <subcellularLocation>
        <location evidence="1">Membrane</location>
        <topology evidence="1">Multi-pass membrane protein</topology>
    </subcellularLocation>
</comment>
<evidence type="ECO:0000256" key="2">
    <source>
        <dbReference type="ARBA" id="ARBA00022692"/>
    </source>
</evidence>
<dbReference type="Proteomes" id="UP000062833">
    <property type="component" value="Chromosome"/>
</dbReference>
<feature type="domain" description="NfeD-like C-terminal" evidence="6">
    <location>
        <begin position="89"/>
        <end position="145"/>
    </location>
</feature>
<proteinExistence type="predicted"/>
<evidence type="ECO:0000256" key="1">
    <source>
        <dbReference type="ARBA" id="ARBA00004141"/>
    </source>
</evidence>
<name>A0A0M4RNE8_9MICC</name>
<dbReference type="EMBL" id="CP012677">
    <property type="protein sequence ID" value="ALE92146.1"/>
    <property type="molecule type" value="Genomic_DNA"/>
</dbReference>
<evidence type="ECO:0000313" key="8">
    <source>
        <dbReference type="Proteomes" id="UP000062833"/>
    </source>
</evidence>
<dbReference type="InterPro" id="IPR012340">
    <property type="entry name" value="NA-bd_OB-fold"/>
</dbReference>